<dbReference type="Gene3D" id="3.30.2090.10">
    <property type="entry name" value="Multidrug efflux transporter AcrB TolC docking domain, DN and DC subdomains"/>
    <property type="match status" value="2"/>
</dbReference>
<dbReference type="Gene3D" id="1.20.1640.10">
    <property type="entry name" value="Multidrug efflux transporter AcrB transmembrane domain"/>
    <property type="match status" value="2"/>
</dbReference>
<keyword evidence="3" id="KW-1185">Reference proteome</keyword>
<sequence>MHSRKENFLTSRPITIGMFFFGLIIFGFFSFFRVPVSLFPTSAYPGLTISVEFPGADVDNIEETITIPIEEVISGVGGIEDIYSYSERGKTEINVEFAKDVNLEFKSLEIRERIDIVAGQFPREVHKPFIYRYDPDQRPAMIITLESEKYDFIELRSIADHEVKSFLENVDGVSKIAVSGGKVREVLVSCDMQKLKSFGLDLLDIQRAIEQNNKTNSVASVDKQGMTYNLILEGRYKALRTLQKLPVYSSERGRNIFIEDVAKVSFSYREEDSGSRVNGKENVSVYVYKSALGNILEISKEVNKKLKNLNITGLRFNYIYDQAEMVKKSYLNLVICGLIGLAAFLLLVFFNEKYKYFQVRSTLVFQIFINFFIFQLILFILKLDFDIIIFSSFLLGFSIWSIICFFLLENIRSKEGNWRLKDTLPEFTTLAVTILALCLPLYILDRDTGESSMRLGFFIVLYLVLSYVSFIPLRSFFNQIRFKYFQAATSMPISSPSPGGYFRFIPGLSAKLFFTVYALAILAGVYRLTKLDKELFYSIENRRILGYIELPSGTGFEFTNAITKKVEEKILEIPGVEEVTTKIDSGHSFLIISLNESRVSSDDFIQKIKQKIGNTSPAFCYFSRESDAGKFKEIVVDVLGDDNGKLDQIVRSLAEKAGKLGGIEEVVLRYKPPRDELHIVLDKNKAARASLSNFEIGSFLKLAIQGGVASKFLEENREIDIRIRFSEEFRNSESSLEKFYIKNTEGKFSPLTELSKQKESKSPIKIFRKNKKRSLSFALRTGNISHAKIFSELRALASANLPENYHIEMGRSVKKTIETEKRIYSVIIYAFLLIYFILSSYFESFKRSILVLLVLLFPFSVTLFFLSYLFGSFTLSMYLGLLLLVALVSFQIIVRYRIKDAKFSKAQWTSFLPALALFIPQILFAKEGGQFLREFELTIVVGYLISIFLTPITIKYFEQNFTLKKMKAISENLFYSLIKTMKKFGSRRT</sequence>
<dbReference type="RefSeq" id="WP_010415061.1">
    <property type="nucleotide sequence ID" value="NZ_MCRM02000002.1"/>
</dbReference>
<accession>A0ABX4YMM0</accession>
<dbReference type="PRINTS" id="PR00702">
    <property type="entry name" value="ACRIFLAVINRP"/>
</dbReference>
<feature type="transmembrane region" description="Helical" evidence="1">
    <location>
        <begin position="455"/>
        <end position="473"/>
    </location>
</feature>
<name>A0ABX4YMM0_9LEPT</name>
<evidence type="ECO:0000313" key="3">
    <source>
        <dbReference type="Proteomes" id="UP000094669"/>
    </source>
</evidence>
<gene>
    <name evidence="2" type="ORF">BES34_002725</name>
</gene>
<dbReference type="EMBL" id="MCRM02000002">
    <property type="protein sequence ID" value="PNV76521.1"/>
    <property type="molecule type" value="Genomic_DNA"/>
</dbReference>
<dbReference type="SUPFAM" id="SSF82693">
    <property type="entry name" value="Multidrug efflux transporter AcrB pore domain, PN1, PN2, PC1 and PC2 subdomains"/>
    <property type="match status" value="3"/>
</dbReference>
<feature type="transmembrane region" description="Helical" evidence="1">
    <location>
        <begin position="12"/>
        <end position="32"/>
    </location>
</feature>
<comment type="caution">
    <text evidence="2">The sequence shown here is derived from an EMBL/GenBank/DDBJ whole genome shotgun (WGS) entry which is preliminary data.</text>
</comment>
<feature type="transmembrane region" description="Helical" evidence="1">
    <location>
        <begin position="387"/>
        <end position="411"/>
    </location>
</feature>
<keyword evidence="1" id="KW-0812">Transmembrane</keyword>
<dbReference type="SUPFAM" id="SSF82866">
    <property type="entry name" value="Multidrug efflux transporter AcrB transmembrane domain"/>
    <property type="match status" value="2"/>
</dbReference>
<feature type="transmembrane region" description="Helical" evidence="1">
    <location>
        <begin position="906"/>
        <end position="925"/>
    </location>
</feature>
<feature type="transmembrane region" description="Helical" evidence="1">
    <location>
        <begin position="875"/>
        <end position="894"/>
    </location>
</feature>
<proteinExistence type="predicted"/>
<dbReference type="Gene3D" id="3.30.70.1440">
    <property type="entry name" value="Multidrug efflux transporter AcrB pore domain"/>
    <property type="match status" value="1"/>
</dbReference>
<organism evidence="2 3">
    <name type="scientific">Leptospira inadai serovar Lyme</name>
    <dbReference type="NCBI Taxonomy" id="293084"/>
    <lineage>
        <taxon>Bacteria</taxon>
        <taxon>Pseudomonadati</taxon>
        <taxon>Spirochaetota</taxon>
        <taxon>Spirochaetia</taxon>
        <taxon>Leptospirales</taxon>
        <taxon>Leptospiraceae</taxon>
        <taxon>Leptospira</taxon>
    </lineage>
</organism>
<feature type="transmembrane region" description="Helical" evidence="1">
    <location>
        <begin position="423"/>
        <end position="443"/>
    </location>
</feature>
<dbReference type="Pfam" id="PF00873">
    <property type="entry name" value="ACR_tran"/>
    <property type="match status" value="1"/>
</dbReference>
<dbReference type="PANTHER" id="PTHR32063:SF0">
    <property type="entry name" value="SWARMING MOTILITY PROTEIN SWRC"/>
    <property type="match status" value="1"/>
</dbReference>
<protein>
    <submittedName>
        <fullName evidence="2">Acriflavin resistance protein</fullName>
    </submittedName>
</protein>
<feature type="transmembrane region" description="Helical" evidence="1">
    <location>
        <begin position="823"/>
        <end position="842"/>
    </location>
</feature>
<feature type="transmembrane region" description="Helical" evidence="1">
    <location>
        <begin position="937"/>
        <end position="957"/>
    </location>
</feature>
<dbReference type="Proteomes" id="UP000094669">
    <property type="component" value="Unassembled WGS sequence"/>
</dbReference>
<feature type="transmembrane region" description="Helical" evidence="1">
    <location>
        <begin position="362"/>
        <end position="381"/>
    </location>
</feature>
<evidence type="ECO:0000313" key="2">
    <source>
        <dbReference type="EMBL" id="PNV76521.1"/>
    </source>
</evidence>
<dbReference type="SUPFAM" id="SSF82714">
    <property type="entry name" value="Multidrug efflux transporter AcrB TolC docking domain, DN and DC subdomains"/>
    <property type="match status" value="2"/>
</dbReference>
<reference evidence="2" key="1">
    <citation type="submission" date="2018-01" db="EMBL/GenBank/DDBJ databases">
        <title>Genomic characterization of Leptospira inadai serogroup Lyme isolated from captured rat in Brazil and comparative analysis with human reference strain.</title>
        <authorList>
            <person name="Moreno L.Z."/>
            <person name="Loureiro A.P."/>
            <person name="Miraglia F."/>
            <person name="Kremer F.S."/>
            <person name="Eslabao M.R."/>
            <person name="Dellagostin O.A."/>
            <person name="Lilenbaum W."/>
            <person name="Moreno A.M."/>
        </authorList>
    </citation>
    <scope>NUCLEOTIDE SEQUENCE [LARGE SCALE GENOMIC DNA]</scope>
    <source>
        <strain evidence="2">M34/99</strain>
    </source>
</reference>
<dbReference type="InterPro" id="IPR027463">
    <property type="entry name" value="AcrB_DN_DC_subdom"/>
</dbReference>
<keyword evidence="1" id="KW-0472">Membrane</keyword>
<dbReference type="InterPro" id="IPR001036">
    <property type="entry name" value="Acrflvin-R"/>
</dbReference>
<evidence type="ECO:0000256" key="1">
    <source>
        <dbReference type="SAM" id="Phobius"/>
    </source>
</evidence>
<dbReference type="Gene3D" id="3.30.70.1430">
    <property type="entry name" value="Multidrug efflux transporter AcrB pore domain"/>
    <property type="match status" value="2"/>
</dbReference>
<feature type="transmembrane region" description="Helical" evidence="1">
    <location>
        <begin position="330"/>
        <end position="350"/>
    </location>
</feature>
<dbReference type="PANTHER" id="PTHR32063">
    <property type="match status" value="1"/>
</dbReference>
<feature type="transmembrane region" description="Helical" evidence="1">
    <location>
        <begin position="849"/>
        <end position="869"/>
    </location>
</feature>
<feature type="transmembrane region" description="Helical" evidence="1">
    <location>
        <begin position="512"/>
        <end position="529"/>
    </location>
</feature>
<keyword evidence="1" id="KW-1133">Transmembrane helix</keyword>
<dbReference type="Gene3D" id="3.30.70.1320">
    <property type="entry name" value="Multidrug efflux transporter AcrB pore domain like"/>
    <property type="match status" value="1"/>
</dbReference>